<dbReference type="InterPro" id="IPR005331">
    <property type="entry name" value="Sulfotransferase"/>
</dbReference>
<dbReference type="InterPro" id="IPR027417">
    <property type="entry name" value="P-loop_NTPase"/>
</dbReference>
<name>A0A8J6UJM3_9GAMM</name>
<organism evidence="1 2">
    <name type="scientific">Neiella litorisoli</name>
    <dbReference type="NCBI Taxonomy" id="2771431"/>
    <lineage>
        <taxon>Bacteria</taxon>
        <taxon>Pseudomonadati</taxon>
        <taxon>Pseudomonadota</taxon>
        <taxon>Gammaproteobacteria</taxon>
        <taxon>Alteromonadales</taxon>
        <taxon>Echinimonadaceae</taxon>
        <taxon>Neiella</taxon>
    </lineage>
</organism>
<accession>A0A8J6UJM3</accession>
<dbReference type="GO" id="GO:0016020">
    <property type="term" value="C:membrane"/>
    <property type="evidence" value="ECO:0007669"/>
    <property type="project" value="InterPro"/>
</dbReference>
<reference evidence="1" key="1">
    <citation type="submission" date="2020-09" db="EMBL/GenBank/DDBJ databases">
        <title>A novel bacterium of genus Neiella, isolated from South China Sea.</title>
        <authorList>
            <person name="Huang H."/>
            <person name="Mo K."/>
            <person name="Hu Y."/>
        </authorList>
    </citation>
    <scope>NUCLEOTIDE SEQUENCE</scope>
    <source>
        <strain evidence="1">HB171785</strain>
    </source>
</reference>
<sequence length="209" mass="24075">MPVLVNGKQHLLFIHVPKTAGTSMEILFQKSGWGVGYVDYGLQGTLNHLRPCSPQHMHAEMLQQQFVLHQFSGIFMIVRHPYARFRSEYCFANQNKLDTSAAAVEAWTRKVMSVYAANPHILDNHIRPQHEFYLPGASVYKLEEGFEKMKADLSAMYGIQFSNEDVREMTREKQHGFSSSDVELNDNVKAMLDVFYAEDFIKFGYERSE</sequence>
<dbReference type="AlphaFoldDB" id="A0A8J6UJM3"/>
<dbReference type="SUPFAM" id="SSF52540">
    <property type="entry name" value="P-loop containing nucleoside triphosphate hydrolases"/>
    <property type="match status" value="1"/>
</dbReference>
<dbReference type="EMBL" id="JACXAF010000023">
    <property type="protein sequence ID" value="MBD1390843.1"/>
    <property type="molecule type" value="Genomic_DNA"/>
</dbReference>
<dbReference type="GO" id="GO:0008146">
    <property type="term" value="F:sulfotransferase activity"/>
    <property type="evidence" value="ECO:0007669"/>
    <property type="project" value="InterPro"/>
</dbReference>
<dbReference type="RefSeq" id="WP_191145904.1">
    <property type="nucleotide sequence ID" value="NZ_JACXAF010000023.1"/>
</dbReference>
<comment type="caution">
    <text evidence="1">The sequence shown here is derived from an EMBL/GenBank/DDBJ whole genome shotgun (WGS) entry which is preliminary data.</text>
</comment>
<keyword evidence="2" id="KW-1185">Reference proteome</keyword>
<dbReference type="Proteomes" id="UP000638014">
    <property type="component" value="Unassembled WGS sequence"/>
</dbReference>
<dbReference type="Pfam" id="PF03567">
    <property type="entry name" value="Sulfotransfer_2"/>
    <property type="match status" value="1"/>
</dbReference>
<protein>
    <submittedName>
        <fullName evidence="1">Sulfotransferase family 2 domain-containing protein</fullName>
    </submittedName>
</protein>
<proteinExistence type="predicted"/>
<evidence type="ECO:0000313" key="2">
    <source>
        <dbReference type="Proteomes" id="UP000638014"/>
    </source>
</evidence>
<dbReference type="Gene3D" id="3.40.50.300">
    <property type="entry name" value="P-loop containing nucleotide triphosphate hydrolases"/>
    <property type="match status" value="1"/>
</dbReference>
<gene>
    <name evidence="1" type="ORF">IC617_15530</name>
</gene>
<evidence type="ECO:0000313" key="1">
    <source>
        <dbReference type="EMBL" id="MBD1390843.1"/>
    </source>
</evidence>